<evidence type="ECO:0000256" key="2">
    <source>
        <dbReference type="ARBA" id="ARBA00008917"/>
    </source>
</evidence>
<dbReference type="InterPro" id="IPR007599">
    <property type="entry name" value="DER1"/>
</dbReference>
<feature type="region of interest" description="Disordered" evidence="8">
    <location>
        <begin position="237"/>
        <end position="267"/>
    </location>
</feature>
<dbReference type="GO" id="GO:0005789">
    <property type="term" value="C:endoplasmic reticulum membrane"/>
    <property type="evidence" value="ECO:0007669"/>
    <property type="project" value="UniProtKB-SubCell"/>
</dbReference>
<comment type="caution">
    <text evidence="9">The sequence shown here is derived from an EMBL/GenBank/DDBJ whole genome shotgun (WGS) entry which is preliminary data.</text>
</comment>
<evidence type="ECO:0000256" key="1">
    <source>
        <dbReference type="ARBA" id="ARBA00004477"/>
    </source>
</evidence>
<dbReference type="EMBL" id="CAKKNE010000004">
    <property type="protein sequence ID" value="CAH0374109.1"/>
    <property type="molecule type" value="Genomic_DNA"/>
</dbReference>
<dbReference type="InterPro" id="IPR035952">
    <property type="entry name" value="Rhomboid-like_sf"/>
</dbReference>
<feature type="transmembrane region" description="Helical" evidence="7">
    <location>
        <begin position="31"/>
        <end position="48"/>
    </location>
</feature>
<dbReference type="AlphaFoldDB" id="A0A8J2WZQ4"/>
<dbReference type="PANTHER" id="PTHR11009">
    <property type="entry name" value="DER1-LIKE PROTEIN, DERLIN"/>
    <property type="match status" value="1"/>
</dbReference>
<dbReference type="GO" id="GO:0006950">
    <property type="term" value="P:response to stress"/>
    <property type="evidence" value="ECO:0007669"/>
    <property type="project" value="UniProtKB-ARBA"/>
</dbReference>
<organism evidence="9 10">
    <name type="scientific">Pelagomonas calceolata</name>
    <dbReference type="NCBI Taxonomy" id="35677"/>
    <lineage>
        <taxon>Eukaryota</taxon>
        <taxon>Sar</taxon>
        <taxon>Stramenopiles</taxon>
        <taxon>Ochrophyta</taxon>
        <taxon>Pelagophyceae</taxon>
        <taxon>Pelagomonadales</taxon>
        <taxon>Pelagomonadaceae</taxon>
        <taxon>Pelagomonas</taxon>
    </lineage>
</organism>
<protein>
    <recommendedName>
        <fullName evidence="7">Derlin</fullName>
    </recommendedName>
</protein>
<dbReference type="Proteomes" id="UP000789595">
    <property type="component" value="Unassembled WGS sequence"/>
</dbReference>
<proteinExistence type="inferred from homology"/>
<feature type="compositionally biased region" description="Gly residues" evidence="8">
    <location>
        <begin position="256"/>
        <end position="267"/>
    </location>
</feature>
<keyword evidence="5 7" id="KW-1133">Transmembrane helix</keyword>
<dbReference type="OrthoDB" id="1716531at2759"/>
<evidence type="ECO:0000256" key="5">
    <source>
        <dbReference type="ARBA" id="ARBA00022989"/>
    </source>
</evidence>
<evidence type="ECO:0000256" key="3">
    <source>
        <dbReference type="ARBA" id="ARBA00022692"/>
    </source>
</evidence>
<comment type="function">
    <text evidence="7">May be involved in the degradation of misfolded endoplasmic reticulum (ER) luminal proteins.</text>
</comment>
<evidence type="ECO:0000256" key="7">
    <source>
        <dbReference type="RuleBase" id="RU363059"/>
    </source>
</evidence>
<feature type="transmembrane region" description="Helical" evidence="7">
    <location>
        <begin position="69"/>
        <end position="93"/>
    </location>
</feature>
<keyword evidence="3 7" id="KW-0812">Transmembrane</keyword>
<comment type="subcellular location">
    <subcellularLocation>
        <location evidence="1 7">Endoplasmic reticulum membrane</location>
        <topology evidence="1 7">Multi-pass membrane protein</topology>
    </subcellularLocation>
</comment>
<dbReference type="Pfam" id="PF04511">
    <property type="entry name" value="DER1"/>
    <property type="match status" value="1"/>
</dbReference>
<evidence type="ECO:0000313" key="10">
    <source>
        <dbReference type="Proteomes" id="UP000789595"/>
    </source>
</evidence>
<comment type="similarity">
    <text evidence="2 7">Belongs to the derlin family.</text>
</comment>
<name>A0A8J2WZQ4_9STRA</name>
<dbReference type="SUPFAM" id="SSF144091">
    <property type="entry name" value="Rhomboid-like"/>
    <property type="match status" value="1"/>
</dbReference>
<evidence type="ECO:0000313" key="9">
    <source>
        <dbReference type="EMBL" id="CAH0374109.1"/>
    </source>
</evidence>
<evidence type="ECO:0000256" key="4">
    <source>
        <dbReference type="ARBA" id="ARBA00022824"/>
    </source>
</evidence>
<keyword evidence="6 7" id="KW-0472">Membrane</keyword>
<evidence type="ECO:0000256" key="6">
    <source>
        <dbReference type="ARBA" id="ARBA00023136"/>
    </source>
</evidence>
<sequence>MVRPRNLGRVGQGPANPVKDWLESLPPVTRVWFVASFGTTCLISFGLVDPYRLLWSWPAVRHRFEVWRLITPYFFFGGFSFPFLINLYLLQQYSKGYEISPYNTGGGGDTADYIWMMFLGALMLCGVSEFMGQVAPAQAMLYLVLYVWSRRNPTQQVSLYGFPVQAIMLPWALCAFNMVIGNSLLLPLMGIGVGHLYYFAIEVLPDAYGVDIVKTPRALIDACGGGGGGAPAVAPGVRGAAPPGRRAPPAPPRGGHNWGGGRVLGER</sequence>
<accession>A0A8J2WZQ4</accession>
<feature type="transmembrane region" description="Helical" evidence="7">
    <location>
        <begin position="157"/>
        <end position="178"/>
    </location>
</feature>
<feature type="transmembrane region" description="Helical" evidence="7">
    <location>
        <begin position="113"/>
        <end position="145"/>
    </location>
</feature>
<evidence type="ECO:0000256" key="8">
    <source>
        <dbReference type="SAM" id="MobiDB-lite"/>
    </source>
</evidence>
<gene>
    <name evidence="9" type="ORF">PECAL_4P13750</name>
</gene>
<keyword evidence="4 7" id="KW-0256">Endoplasmic reticulum</keyword>
<keyword evidence="10" id="KW-1185">Reference proteome</keyword>
<reference evidence="9" key="1">
    <citation type="submission" date="2021-11" db="EMBL/GenBank/DDBJ databases">
        <authorList>
            <consortium name="Genoscope - CEA"/>
            <person name="William W."/>
        </authorList>
    </citation>
    <scope>NUCLEOTIDE SEQUENCE</scope>
</reference>